<evidence type="ECO:0000313" key="1">
    <source>
        <dbReference type="EMBL" id="CAK1256887.1"/>
    </source>
</evidence>
<sequence>MSKFKVGDKVVRKPRKDNSLFKLYQGDFVYYTITDITISGHWLQLDNFTDEVKDIYPWYADNFELYQEPGDEGLPPVPDSVMYYNSTTSADNFQHMLVQPHWELGGHLSIAIVKSGKKFDPLAYGDVLSLNLEPDAALQLAHDLRRMAMEIRRKEKAR</sequence>
<name>A0AAD2JTH0_9CAUD</name>
<protein>
    <submittedName>
        <fullName evidence="1">Uncharacterized protein</fullName>
    </submittedName>
</protein>
<evidence type="ECO:0000313" key="2">
    <source>
        <dbReference type="Proteomes" id="UP001295980"/>
    </source>
</evidence>
<dbReference type="EMBL" id="OY757065">
    <property type="protein sequence ID" value="CAK1256887.1"/>
    <property type="molecule type" value="Genomic_DNA"/>
</dbReference>
<accession>A0AAD2JTH0</accession>
<gene>
    <name evidence="1" type="ORF">K40PH129C1_LOCUS21</name>
</gene>
<keyword evidence="2" id="KW-1185">Reference proteome</keyword>
<proteinExistence type="predicted"/>
<reference evidence="1" key="1">
    <citation type="submission" date="2023-10" db="EMBL/GenBank/DDBJ databases">
        <authorList>
            <person name="Robby Concha-Eloko"/>
            <person name="Pilar Barberan- Martinez"/>
            <person name="Rafael Sanjuan"/>
            <person name="Pilar Domingo-Calap"/>
        </authorList>
    </citation>
    <scope>NUCLEOTIDE SEQUENCE</scope>
</reference>
<organism evidence="1 2">
    <name type="scientific">Klebsiella phage vB_Kpn_K40PH129C1</name>
    <dbReference type="NCBI Taxonomy" id="3071612"/>
    <lineage>
        <taxon>Viruses</taxon>
        <taxon>Duplodnaviria</taxon>
        <taxon>Heunggongvirae</taxon>
        <taxon>Uroviricota</taxon>
        <taxon>Caudoviricetes</taxon>
        <taxon>Autographivirales</taxon>
        <taxon>Autoscriptoviridae</taxon>
        <taxon>Slopekvirinae</taxon>
        <taxon>Drulisvirus</taxon>
        <taxon>Drulisvirus K40PH129C1</taxon>
    </lineage>
</organism>
<dbReference type="Proteomes" id="UP001295980">
    <property type="component" value="Chromosome"/>
</dbReference>